<dbReference type="Proteomes" id="UP001374893">
    <property type="component" value="Chromosome"/>
</dbReference>
<evidence type="ECO:0008006" key="4">
    <source>
        <dbReference type="Google" id="ProtNLM"/>
    </source>
</evidence>
<name>A0ABN6H921_9BACT</name>
<gene>
    <name evidence="2" type="ORF">HAHE_23360</name>
</gene>
<evidence type="ECO:0000313" key="2">
    <source>
        <dbReference type="EMBL" id="BCX48428.1"/>
    </source>
</evidence>
<feature type="region of interest" description="Disordered" evidence="1">
    <location>
        <begin position="45"/>
        <end position="67"/>
    </location>
</feature>
<proteinExistence type="predicted"/>
<sequence length="86" mass="9440">MRRSAFWAVAVIGMAEAKSDAASSASFGVFMVRILREFTPVERGIVRGNKPKNGNDPEMDDKCPGLGRIEADSRGMITLGSWRIPR</sequence>
<accession>A0ABN6H921</accession>
<organism evidence="2 3">
    <name type="scientific">Haloferula helveola</name>
    <dbReference type="NCBI Taxonomy" id="490095"/>
    <lineage>
        <taxon>Bacteria</taxon>
        <taxon>Pseudomonadati</taxon>
        <taxon>Verrucomicrobiota</taxon>
        <taxon>Verrucomicrobiia</taxon>
        <taxon>Verrucomicrobiales</taxon>
        <taxon>Verrucomicrobiaceae</taxon>
        <taxon>Haloferula</taxon>
    </lineage>
</organism>
<evidence type="ECO:0000313" key="3">
    <source>
        <dbReference type="Proteomes" id="UP001374893"/>
    </source>
</evidence>
<keyword evidence="3" id="KW-1185">Reference proteome</keyword>
<dbReference type="EMBL" id="AP024702">
    <property type="protein sequence ID" value="BCX48428.1"/>
    <property type="molecule type" value="Genomic_DNA"/>
</dbReference>
<reference evidence="2 3" key="1">
    <citation type="submission" date="2021-06" db="EMBL/GenBank/DDBJ databases">
        <title>Complete genome of Haloferula helveola possessing various polysaccharide degrading enzymes.</title>
        <authorList>
            <person name="Takami H."/>
            <person name="Huang C."/>
            <person name="Hamasaki K."/>
        </authorList>
    </citation>
    <scope>NUCLEOTIDE SEQUENCE [LARGE SCALE GENOMIC DNA]</scope>
    <source>
        <strain evidence="2 3">CN-1</strain>
    </source>
</reference>
<protein>
    <recommendedName>
        <fullName evidence="4">Secreted protein</fullName>
    </recommendedName>
</protein>
<evidence type="ECO:0000256" key="1">
    <source>
        <dbReference type="SAM" id="MobiDB-lite"/>
    </source>
</evidence>